<dbReference type="Proteomes" id="UP000191518">
    <property type="component" value="Unassembled WGS sequence"/>
</dbReference>
<dbReference type="InterPro" id="IPR011990">
    <property type="entry name" value="TPR-like_helical_dom_sf"/>
</dbReference>
<gene>
    <name evidence="2" type="ORF">PENVUL_c010G06992</name>
</gene>
<organism evidence="2 3">
    <name type="scientific">Penicillium vulpinum</name>
    <dbReference type="NCBI Taxonomy" id="29845"/>
    <lineage>
        <taxon>Eukaryota</taxon>
        <taxon>Fungi</taxon>
        <taxon>Dikarya</taxon>
        <taxon>Ascomycota</taxon>
        <taxon>Pezizomycotina</taxon>
        <taxon>Eurotiomycetes</taxon>
        <taxon>Eurotiomycetidae</taxon>
        <taxon>Eurotiales</taxon>
        <taxon>Aspergillaceae</taxon>
        <taxon>Penicillium</taxon>
    </lineage>
</organism>
<name>A0A1V6S2W0_9EURO</name>
<protein>
    <submittedName>
        <fullName evidence="2">Uncharacterized protein</fullName>
    </submittedName>
</protein>
<keyword evidence="3" id="KW-1185">Reference proteome</keyword>
<evidence type="ECO:0000256" key="1">
    <source>
        <dbReference type="SAM" id="MobiDB-lite"/>
    </source>
</evidence>
<dbReference type="AlphaFoldDB" id="A0A1V6S2W0"/>
<dbReference type="OrthoDB" id="6161812at2759"/>
<reference evidence="3" key="1">
    <citation type="journal article" date="2017" name="Nat. Microbiol.">
        <title>Global analysis of biosynthetic gene clusters reveals vast potential of secondary metabolite production in Penicillium species.</title>
        <authorList>
            <person name="Nielsen J.C."/>
            <person name="Grijseels S."/>
            <person name="Prigent S."/>
            <person name="Ji B."/>
            <person name="Dainat J."/>
            <person name="Nielsen K.F."/>
            <person name="Frisvad J.C."/>
            <person name="Workman M."/>
            <person name="Nielsen J."/>
        </authorList>
    </citation>
    <scope>NUCLEOTIDE SEQUENCE [LARGE SCALE GENOMIC DNA]</scope>
    <source>
        <strain evidence="3">IBT 29486</strain>
    </source>
</reference>
<evidence type="ECO:0000313" key="2">
    <source>
        <dbReference type="EMBL" id="OQE08377.1"/>
    </source>
</evidence>
<evidence type="ECO:0000313" key="3">
    <source>
        <dbReference type="Proteomes" id="UP000191518"/>
    </source>
</evidence>
<proteinExistence type="predicted"/>
<dbReference type="EMBL" id="MDYP01000010">
    <property type="protein sequence ID" value="OQE08377.1"/>
    <property type="molecule type" value="Genomic_DNA"/>
</dbReference>
<dbReference type="STRING" id="29845.A0A1V6S2W0"/>
<dbReference type="Gene3D" id="1.25.40.10">
    <property type="entry name" value="Tetratricopeptide repeat domain"/>
    <property type="match status" value="1"/>
</dbReference>
<accession>A0A1V6S2W0</accession>
<comment type="caution">
    <text evidence="2">The sequence shown here is derived from an EMBL/GenBank/DDBJ whole genome shotgun (WGS) entry which is preliminary data.</text>
</comment>
<dbReference type="SUPFAM" id="SSF48452">
    <property type="entry name" value="TPR-like"/>
    <property type="match status" value="1"/>
</dbReference>
<feature type="region of interest" description="Disordered" evidence="1">
    <location>
        <begin position="30"/>
        <end position="50"/>
    </location>
</feature>
<sequence length="140" mass="15784">MGWGNVLATQSRLDDSFKLHVKCSEHYKRSVGNPHHRTGDGCAKASNHSARTGDGPTALVLLDQALEIFNLETYPRPGASRAHYKNGNVMKQIDQQEEAKKEMGTAFDIFNSFVPSEDRAGSIDEVDDEDFDHWIMFWSR</sequence>